<evidence type="ECO:0000256" key="2">
    <source>
        <dbReference type="SAM" id="MobiDB-lite"/>
    </source>
</evidence>
<dbReference type="InterPro" id="IPR005513">
    <property type="entry name" value="LEA_1"/>
</dbReference>
<feature type="compositionally biased region" description="Basic and acidic residues" evidence="2">
    <location>
        <begin position="18"/>
        <end position="67"/>
    </location>
</feature>
<protein>
    <submittedName>
        <fullName evidence="3">Uncharacterized protein</fullName>
    </submittedName>
</protein>
<evidence type="ECO:0000256" key="1">
    <source>
        <dbReference type="ARBA" id="ARBA00010975"/>
    </source>
</evidence>
<dbReference type="PANTHER" id="PTHR33493">
    <property type="entry name" value="LATE EMBRYOGENESIS ABUNDANT PROTEIN 6-RELATED"/>
    <property type="match status" value="1"/>
</dbReference>
<proteinExistence type="inferred from homology"/>
<feature type="region of interest" description="Disordered" evidence="2">
    <location>
        <begin position="1"/>
        <end position="152"/>
    </location>
</feature>
<dbReference type="Pfam" id="PF03760">
    <property type="entry name" value="LEA_1"/>
    <property type="match status" value="1"/>
</dbReference>
<evidence type="ECO:0000313" key="3">
    <source>
        <dbReference type="EMBL" id="KDP24620.1"/>
    </source>
</evidence>
<dbReference type="STRING" id="180498.A0A067JX93"/>
<sequence>MESLKETAANVGASAKAGMEKTRAEAQEKVERMSTRDPVQKEMAREKKEERKTEAELRKLEAREDNAAARQAAKAGGHVQYTTAGPGAQGTTETYTHSTTGTTGYPTGTQQMSAMPGHGTGQPYGGEVDPTGLTRTRPSGLPGDTTGHNPRV</sequence>
<dbReference type="AlphaFoldDB" id="A0A067JX93"/>
<evidence type="ECO:0000313" key="4">
    <source>
        <dbReference type="Proteomes" id="UP000027138"/>
    </source>
</evidence>
<keyword evidence="4" id="KW-1185">Reference proteome</keyword>
<dbReference type="Proteomes" id="UP000027138">
    <property type="component" value="Unassembled WGS sequence"/>
</dbReference>
<organism evidence="3 4">
    <name type="scientific">Jatropha curcas</name>
    <name type="common">Barbados nut</name>
    <dbReference type="NCBI Taxonomy" id="180498"/>
    <lineage>
        <taxon>Eukaryota</taxon>
        <taxon>Viridiplantae</taxon>
        <taxon>Streptophyta</taxon>
        <taxon>Embryophyta</taxon>
        <taxon>Tracheophyta</taxon>
        <taxon>Spermatophyta</taxon>
        <taxon>Magnoliopsida</taxon>
        <taxon>eudicotyledons</taxon>
        <taxon>Gunneridae</taxon>
        <taxon>Pentapetalae</taxon>
        <taxon>rosids</taxon>
        <taxon>fabids</taxon>
        <taxon>Malpighiales</taxon>
        <taxon>Euphorbiaceae</taxon>
        <taxon>Crotonoideae</taxon>
        <taxon>Jatropheae</taxon>
        <taxon>Jatropha</taxon>
    </lineage>
</organism>
<dbReference type="OrthoDB" id="758082at2759"/>
<comment type="similarity">
    <text evidence="1">Belongs to the LEA type 1 family.</text>
</comment>
<feature type="compositionally biased region" description="Low complexity" evidence="2">
    <location>
        <begin position="90"/>
        <end position="109"/>
    </location>
</feature>
<accession>A0A067JX93</accession>
<name>A0A067JX93_JATCU</name>
<dbReference type="KEGG" id="jcu:105646513"/>
<dbReference type="EMBL" id="KK915100">
    <property type="protein sequence ID" value="KDP24620.1"/>
    <property type="molecule type" value="Genomic_DNA"/>
</dbReference>
<dbReference type="GO" id="GO:0009793">
    <property type="term" value="P:embryo development ending in seed dormancy"/>
    <property type="evidence" value="ECO:0007669"/>
    <property type="project" value="InterPro"/>
</dbReference>
<dbReference type="PANTHER" id="PTHR33493:SF2">
    <property type="entry name" value="LATE EMBRYOGENESIS ABUNDANT PROTEIN 46"/>
    <property type="match status" value="1"/>
</dbReference>
<gene>
    <name evidence="3" type="ORF">JCGZ_25536</name>
</gene>
<reference evidence="3 4" key="1">
    <citation type="journal article" date="2014" name="PLoS ONE">
        <title>Global Analysis of Gene Expression Profiles in Physic Nut (Jatropha curcas L.) Seedlings Exposed to Salt Stress.</title>
        <authorList>
            <person name="Zhang L."/>
            <person name="Zhang C."/>
            <person name="Wu P."/>
            <person name="Chen Y."/>
            <person name="Li M."/>
            <person name="Jiang H."/>
            <person name="Wu G."/>
        </authorList>
    </citation>
    <scope>NUCLEOTIDE SEQUENCE [LARGE SCALE GENOMIC DNA]</scope>
    <source>
        <strain evidence="4">cv. GZQX0401</strain>
        <tissue evidence="3">Young leaves</tissue>
    </source>
</reference>